<proteinExistence type="predicted"/>
<organism evidence="1 2">
    <name type="scientific">Acrobeloides nanus</name>
    <dbReference type="NCBI Taxonomy" id="290746"/>
    <lineage>
        <taxon>Eukaryota</taxon>
        <taxon>Metazoa</taxon>
        <taxon>Ecdysozoa</taxon>
        <taxon>Nematoda</taxon>
        <taxon>Chromadorea</taxon>
        <taxon>Rhabditida</taxon>
        <taxon>Tylenchina</taxon>
        <taxon>Cephalobomorpha</taxon>
        <taxon>Cephaloboidea</taxon>
        <taxon>Cephalobidae</taxon>
        <taxon>Acrobeloides</taxon>
    </lineage>
</organism>
<accession>A0A914CZW9</accession>
<dbReference type="Proteomes" id="UP000887540">
    <property type="component" value="Unplaced"/>
</dbReference>
<name>A0A914CZW9_9BILA</name>
<reference evidence="2" key="1">
    <citation type="submission" date="2022-11" db="UniProtKB">
        <authorList>
            <consortium name="WormBaseParasite"/>
        </authorList>
    </citation>
    <scope>IDENTIFICATION</scope>
</reference>
<dbReference type="WBParaSite" id="ACRNAN_scaffold16838.g14617.t1">
    <property type="protein sequence ID" value="ACRNAN_scaffold16838.g14617.t1"/>
    <property type="gene ID" value="ACRNAN_scaffold16838.g14617"/>
</dbReference>
<dbReference type="AlphaFoldDB" id="A0A914CZW9"/>
<keyword evidence="1" id="KW-1185">Reference proteome</keyword>
<evidence type="ECO:0000313" key="1">
    <source>
        <dbReference type="Proteomes" id="UP000887540"/>
    </source>
</evidence>
<sequence>MVLCLYRYYNNHELSLFGRAMYSAF</sequence>
<evidence type="ECO:0000313" key="2">
    <source>
        <dbReference type="WBParaSite" id="ACRNAN_scaffold16838.g14617.t1"/>
    </source>
</evidence>
<protein>
    <submittedName>
        <fullName evidence="2">Uncharacterized protein</fullName>
    </submittedName>
</protein>